<dbReference type="AlphaFoldDB" id="A0A177ZMZ8"/>
<dbReference type="PROSITE" id="PS51257">
    <property type="entry name" value="PROKAR_LIPOPROTEIN"/>
    <property type="match status" value="1"/>
</dbReference>
<evidence type="ECO:0008006" key="5">
    <source>
        <dbReference type="Google" id="ProtNLM"/>
    </source>
</evidence>
<feature type="compositionally biased region" description="Acidic residues" evidence="1">
    <location>
        <begin position="61"/>
        <end position="74"/>
    </location>
</feature>
<evidence type="ECO:0000313" key="4">
    <source>
        <dbReference type="Proteomes" id="UP000077881"/>
    </source>
</evidence>
<organism evidence="3 4">
    <name type="scientific">Lederbergia galactosidilytica</name>
    <dbReference type="NCBI Taxonomy" id="217031"/>
    <lineage>
        <taxon>Bacteria</taxon>
        <taxon>Bacillati</taxon>
        <taxon>Bacillota</taxon>
        <taxon>Bacilli</taxon>
        <taxon>Bacillales</taxon>
        <taxon>Bacillaceae</taxon>
        <taxon>Lederbergia</taxon>
    </lineage>
</organism>
<feature type="region of interest" description="Disordered" evidence="1">
    <location>
        <begin position="22"/>
        <end position="78"/>
    </location>
</feature>
<dbReference type="EMBL" id="LDJR01000054">
    <property type="protein sequence ID" value="OAK69134.1"/>
    <property type="molecule type" value="Genomic_DNA"/>
</dbReference>
<dbReference type="PATRIC" id="fig|217031.6.peg.3078"/>
<evidence type="ECO:0000256" key="1">
    <source>
        <dbReference type="SAM" id="MobiDB-lite"/>
    </source>
</evidence>
<sequence>MKKLLIVTTVLALIFLGACSSKDKEETKPTSGKETAGQTETNESKDVKKEDESEEATKDEEVVEDDEEKTENDGEILNPYIEEYTGGDVEVVFTNQNPGLTHAFSDKVSMAIDEYQIVHVSNMNESAKGSFNDEEEGYILTLKLTLDNQSEDEISYAGGLSMQTDDATEHIIKRTTLVDRDQWMKDESTESASLYSAGKSFTGLDAFLITKDQFEKSKLPILKIDALWRGEDVSDRIGEEAVIPLPLSDEGKDKAKETANLYQDKMVTDTIAEKEIFFAKEDINETKEIDKVKVTLNGVQYANITPTDGHKERFKNFGDGPLIALTAKFTVENNSDQAFSQSFIDRKLHVDDRGTMMSQGMLEPTVRDMVEPGDTFEGLAVFLFREDEFGIFKELKLQMGPLSDENAKRLFKEKSVQFDLPMKK</sequence>
<dbReference type="OrthoDB" id="2138699at2"/>
<reference evidence="3 4" key="1">
    <citation type="submission" date="2015-05" db="EMBL/GenBank/DDBJ databases">
        <title>Comparison of genome.</title>
        <authorList>
            <person name="Zheng Z."/>
            <person name="Sun M."/>
        </authorList>
    </citation>
    <scope>NUCLEOTIDE SEQUENCE [LARGE SCALE GENOMIC DNA]</scope>
    <source>
        <strain evidence="3 4">G25-74</strain>
    </source>
</reference>
<dbReference type="InterPro" id="IPR031888">
    <property type="entry name" value="DUF5068"/>
</dbReference>
<gene>
    <name evidence="3" type="ORF">ABB05_14320</name>
</gene>
<dbReference type="RefSeq" id="WP_064468387.1">
    <property type="nucleotide sequence ID" value="NZ_LDJR01000054.1"/>
</dbReference>
<protein>
    <recommendedName>
        <fullName evidence="5">DUF5068 domain-containing protein</fullName>
    </recommendedName>
</protein>
<proteinExistence type="predicted"/>
<name>A0A177ZMZ8_9BACI</name>
<keyword evidence="4" id="KW-1185">Reference proteome</keyword>
<evidence type="ECO:0000256" key="2">
    <source>
        <dbReference type="SAM" id="SignalP"/>
    </source>
</evidence>
<dbReference type="Pfam" id="PF16781">
    <property type="entry name" value="DUF5068"/>
    <property type="match status" value="1"/>
</dbReference>
<dbReference type="Proteomes" id="UP000077881">
    <property type="component" value="Unassembled WGS sequence"/>
</dbReference>
<feature type="compositionally biased region" description="Polar residues" evidence="1">
    <location>
        <begin position="29"/>
        <end position="41"/>
    </location>
</feature>
<accession>A0A177ZMZ8</accession>
<evidence type="ECO:0000313" key="3">
    <source>
        <dbReference type="EMBL" id="OAK69134.1"/>
    </source>
</evidence>
<comment type="caution">
    <text evidence="3">The sequence shown here is derived from an EMBL/GenBank/DDBJ whole genome shotgun (WGS) entry which is preliminary data.</text>
</comment>
<keyword evidence="2" id="KW-0732">Signal</keyword>
<feature type="compositionally biased region" description="Basic and acidic residues" evidence="1">
    <location>
        <begin position="42"/>
        <end position="60"/>
    </location>
</feature>
<feature type="chain" id="PRO_5008081118" description="DUF5068 domain-containing protein" evidence="2">
    <location>
        <begin position="24"/>
        <end position="424"/>
    </location>
</feature>
<feature type="signal peptide" evidence="2">
    <location>
        <begin position="1"/>
        <end position="23"/>
    </location>
</feature>
<dbReference type="Gene3D" id="2.60.40.4170">
    <property type="match status" value="1"/>
</dbReference>